<dbReference type="GO" id="GO:0032259">
    <property type="term" value="P:methylation"/>
    <property type="evidence" value="ECO:0007669"/>
    <property type="project" value="UniProtKB-KW"/>
</dbReference>
<evidence type="ECO:0000259" key="3">
    <source>
        <dbReference type="Pfam" id="PF03781"/>
    </source>
</evidence>
<dbReference type="PANTHER" id="PTHR43819:SF1">
    <property type="entry name" value="ARCHAEAL-TYPE GLUTAMATE SYNTHASE [NADPH]"/>
    <property type="match status" value="1"/>
</dbReference>
<evidence type="ECO:0000313" key="5">
    <source>
        <dbReference type="Proteomes" id="UP001549366"/>
    </source>
</evidence>
<dbReference type="InterPro" id="IPR042095">
    <property type="entry name" value="SUMF_sf"/>
</dbReference>
<dbReference type="EMBL" id="JBEWTB010000001">
    <property type="protein sequence ID" value="MET4754940.1"/>
    <property type="molecule type" value="Genomic_DNA"/>
</dbReference>
<dbReference type="Gene3D" id="3.90.1580.10">
    <property type="entry name" value="paralog of FGE (formylglycine-generating enzyme)"/>
    <property type="match status" value="1"/>
</dbReference>
<dbReference type="SUPFAM" id="SSF56436">
    <property type="entry name" value="C-type lectin-like"/>
    <property type="match status" value="1"/>
</dbReference>
<dbReference type="Pfam" id="PF03781">
    <property type="entry name" value="FGE-sulfatase"/>
    <property type="match status" value="1"/>
</dbReference>
<dbReference type="InterPro" id="IPR013785">
    <property type="entry name" value="Aldolase_TIM"/>
</dbReference>
<dbReference type="InterPro" id="IPR016187">
    <property type="entry name" value="CTDL_fold"/>
</dbReference>
<evidence type="ECO:0000259" key="2">
    <source>
        <dbReference type="Pfam" id="PF01645"/>
    </source>
</evidence>
<dbReference type="Pfam" id="PF01645">
    <property type="entry name" value="Glu_synthase"/>
    <property type="match status" value="1"/>
</dbReference>
<comment type="caution">
    <text evidence="4">The sequence shown here is derived from an EMBL/GenBank/DDBJ whole genome shotgun (WGS) entry which is preliminary data.</text>
</comment>
<proteinExistence type="inferred from homology"/>
<dbReference type="EC" id="2.1.1.21" evidence="4"/>
<evidence type="ECO:0000256" key="1">
    <source>
        <dbReference type="ARBA" id="ARBA00009716"/>
    </source>
</evidence>
<dbReference type="InterPro" id="IPR005532">
    <property type="entry name" value="SUMF_dom"/>
</dbReference>
<dbReference type="Proteomes" id="UP001549366">
    <property type="component" value="Unassembled WGS sequence"/>
</dbReference>
<accession>A0ABV2SAZ8</accession>
<feature type="domain" description="Glutamate synthase" evidence="2">
    <location>
        <begin position="87"/>
        <end position="405"/>
    </location>
</feature>
<dbReference type="Gene3D" id="3.20.20.70">
    <property type="entry name" value="Aldolase class I"/>
    <property type="match status" value="1"/>
</dbReference>
<gene>
    <name evidence="4" type="ORF">V5J35_000132</name>
</gene>
<protein>
    <submittedName>
        <fullName evidence="4">Glutamate synthase domain-containing protein 2</fullName>
        <ecNumber evidence="4">2.1.1.21</ecNumber>
    </submittedName>
</protein>
<dbReference type="CDD" id="cd02808">
    <property type="entry name" value="GltS_FMN"/>
    <property type="match status" value="1"/>
</dbReference>
<dbReference type="SUPFAM" id="SSF51395">
    <property type="entry name" value="FMN-linked oxidoreductases"/>
    <property type="match status" value="1"/>
</dbReference>
<dbReference type="InterPro" id="IPR002932">
    <property type="entry name" value="Glu_synthdom"/>
</dbReference>
<sequence>MSNSNGCDTPGSMPAPVIEDKQDEIKDLIQLAKSLKASEGKHPVHGKSVAMGVSKHTLPLWDDLQLLTAQLARTPLLDSDPVTTGVVIGPRAEKSLGLDIPLLVSDMSYGSLSKNAKLVLALGADLAGTGVCSGEGGLITEEKNDNEIIKEVAVEQCNRYLFELSSALNGPKKPEGKSAFSSRDEFEASARDYFQRHKETIKAVHFKGGQAAKTGTGGHLPSSKITKDIARIRGVKAEQDIISPSRFPFYSTPADFKALGQLIKDQCGDIPIGFKLSANHIEEDIQFALDAGADYIILDGRGGSTGSAPEIFRNNISVPTIPALARARRYLDSKGLFKGDPYGVTLIITGGLRTPADFTKALALGADAIALSNSVLQAIGCIGARDCNSGSCDAGIATQRSDLTPKIIASDNSSNRVADRRLRDFFRGAVHMMTLLSRACGYSDLRRFHPADLTTWKPEMAELTQVNFGGRTPAQPEVYNGLMDSLQGTSSINVVPDDALQHFKNGFCREHLAAGSREAYESQRKLVTDQGYSQTVKLTGLNMRFQLIPYKPSGTSVVKPFYMAEFQVTERQWAQFYRQGLNESVNPDDPVTHKSFKDCSKFANALNDKLKETGWKCRLPTRPEWQFAAAAGTRTTFYTGSDALGFNGETLGDLDLEQYKAKKGLAAGTLAPANAFGLFDMFSYLYDFVQKEGSSERYPRLLGGHYGCFLGSQSESEHDSSGKESYFKSFRLVLVPKDW</sequence>
<evidence type="ECO:0000313" key="4">
    <source>
        <dbReference type="EMBL" id="MET4754940.1"/>
    </source>
</evidence>
<keyword evidence="4" id="KW-0489">Methyltransferase</keyword>
<dbReference type="PANTHER" id="PTHR43819">
    <property type="entry name" value="ARCHAEAL-TYPE GLUTAMATE SYNTHASE [NADPH]"/>
    <property type="match status" value="1"/>
</dbReference>
<comment type="similarity">
    <text evidence="1">Belongs to the glutamate synthase family.</text>
</comment>
<organism evidence="4 5">
    <name type="scientific">Endozoicomonas lisbonensis</name>
    <dbReference type="NCBI Taxonomy" id="3120522"/>
    <lineage>
        <taxon>Bacteria</taxon>
        <taxon>Pseudomonadati</taxon>
        <taxon>Pseudomonadota</taxon>
        <taxon>Gammaproteobacteria</taxon>
        <taxon>Oceanospirillales</taxon>
        <taxon>Endozoicomonadaceae</taxon>
        <taxon>Endozoicomonas</taxon>
    </lineage>
</organism>
<name>A0ABV2SAZ8_9GAMM</name>
<feature type="domain" description="Sulfatase-modifying factor enzyme-like" evidence="3">
    <location>
        <begin position="552"/>
        <end position="682"/>
    </location>
</feature>
<dbReference type="GO" id="GO:0047148">
    <property type="term" value="F:methylamine-glutamate N-methyltransferase activity"/>
    <property type="evidence" value="ECO:0007669"/>
    <property type="project" value="UniProtKB-EC"/>
</dbReference>
<keyword evidence="4" id="KW-0808">Transferase</keyword>
<dbReference type="RefSeq" id="WP_354011536.1">
    <property type="nucleotide sequence ID" value="NZ_JBEWTA010000003.1"/>
</dbReference>
<keyword evidence="5" id="KW-1185">Reference proteome</keyword>
<reference evidence="4 5" key="1">
    <citation type="submission" date="2024-06" db="EMBL/GenBank/DDBJ databases">
        <title>Genomic Encyclopedia of Type Strains, Phase V (KMG-V): Genome sequencing to study the core and pangenomes of soil and plant-associated prokaryotes.</title>
        <authorList>
            <person name="Whitman W."/>
        </authorList>
    </citation>
    <scope>NUCLEOTIDE SEQUENCE [LARGE SCALE GENOMIC DNA]</scope>
    <source>
        <strain evidence="4 5">NE40</strain>
    </source>
</reference>